<keyword evidence="1" id="KW-0479">Metal-binding</keyword>
<dbReference type="EMBL" id="NBIV01000037">
    <property type="protein sequence ID" value="PXF46524.1"/>
    <property type="molecule type" value="Genomic_DNA"/>
</dbReference>
<accession>A0A2V3IWK2</accession>
<dbReference type="Proteomes" id="UP000247409">
    <property type="component" value="Unassembled WGS sequence"/>
</dbReference>
<evidence type="ECO:0000313" key="5">
    <source>
        <dbReference type="Proteomes" id="UP000247409"/>
    </source>
</evidence>
<dbReference type="Pfam" id="PF13639">
    <property type="entry name" value="zf-RING_2"/>
    <property type="match status" value="1"/>
</dbReference>
<name>A0A2V3IWK2_9FLOR</name>
<dbReference type="GO" id="GO:0006511">
    <property type="term" value="P:ubiquitin-dependent protein catabolic process"/>
    <property type="evidence" value="ECO:0007669"/>
    <property type="project" value="TreeGrafter"/>
</dbReference>
<keyword evidence="5" id="KW-1185">Reference proteome</keyword>
<feature type="domain" description="RING-type" evidence="3">
    <location>
        <begin position="116"/>
        <end position="160"/>
    </location>
</feature>
<protein>
    <recommendedName>
        <fullName evidence="3">RING-type domain-containing protein</fullName>
    </recommendedName>
</protein>
<dbReference type="PANTHER" id="PTHR22765">
    <property type="entry name" value="RING FINGER AND PROTEASE ASSOCIATED DOMAIN-CONTAINING"/>
    <property type="match status" value="1"/>
</dbReference>
<dbReference type="OrthoDB" id="8062037at2759"/>
<keyword evidence="2" id="KW-1133">Transmembrane helix</keyword>
<dbReference type="InterPro" id="IPR051826">
    <property type="entry name" value="E3_ubiquitin-ligase_domain"/>
</dbReference>
<proteinExistence type="predicted"/>
<reference evidence="4 5" key="1">
    <citation type="journal article" date="2018" name="Mol. Biol. Evol.">
        <title>Analysis of the draft genome of the red seaweed Gracilariopsis chorda provides insights into genome size evolution in Rhodophyta.</title>
        <authorList>
            <person name="Lee J."/>
            <person name="Yang E.C."/>
            <person name="Graf L."/>
            <person name="Yang J.H."/>
            <person name="Qiu H."/>
            <person name="Zel Zion U."/>
            <person name="Chan C.X."/>
            <person name="Stephens T.G."/>
            <person name="Weber A.P.M."/>
            <person name="Boo G.H."/>
            <person name="Boo S.M."/>
            <person name="Kim K.M."/>
            <person name="Shin Y."/>
            <person name="Jung M."/>
            <person name="Lee S.J."/>
            <person name="Yim H.S."/>
            <person name="Lee J.H."/>
            <person name="Bhattacharya D."/>
            <person name="Yoon H.S."/>
        </authorList>
    </citation>
    <scope>NUCLEOTIDE SEQUENCE [LARGE SCALE GENOMIC DNA]</scope>
    <source>
        <strain evidence="4 5">SKKU-2015</strain>
        <tissue evidence="4">Whole body</tissue>
    </source>
</reference>
<dbReference type="InterPro" id="IPR013083">
    <property type="entry name" value="Znf_RING/FYVE/PHD"/>
</dbReference>
<feature type="transmembrane region" description="Helical" evidence="2">
    <location>
        <begin position="20"/>
        <end position="48"/>
    </location>
</feature>
<evidence type="ECO:0000256" key="1">
    <source>
        <dbReference type="PROSITE-ProRule" id="PRU00175"/>
    </source>
</evidence>
<dbReference type="Gene3D" id="3.30.40.10">
    <property type="entry name" value="Zinc/RING finger domain, C3HC4 (zinc finger)"/>
    <property type="match status" value="1"/>
</dbReference>
<keyword evidence="2" id="KW-0812">Transmembrane</keyword>
<keyword evidence="2" id="KW-0472">Membrane</keyword>
<evidence type="ECO:0000313" key="4">
    <source>
        <dbReference type="EMBL" id="PXF46524.1"/>
    </source>
</evidence>
<organism evidence="4 5">
    <name type="scientific">Gracilariopsis chorda</name>
    <dbReference type="NCBI Taxonomy" id="448386"/>
    <lineage>
        <taxon>Eukaryota</taxon>
        <taxon>Rhodophyta</taxon>
        <taxon>Florideophyceae</taxon>
        <taxon>Rhodymeniophycidae</taxon>
        <taxon>Gracilariales</taxon>
        <taxon>Gracilariaceae</taxon>
        <taxon>Gracilariopsis</taxon>
    </lineage>
</organism>
<dbReference type="GO" id="GO:0061630">
    <property type="term" value="F:ubiquitin protein ligase activity"/>
    <property type="evidence" value="ECO:0007669"/>
    <property type="project" value="TreeGrafter"/>
</dbReference>
<sequence length="206" mass="23197">MAPNRQQVAFEKPHFSPSRAALVAKAAALTFSLIVFTVIVVLYAYLFFQYDRSQLRHTLFTNPSPSSSIPITRPLDTHLPALTPTTAATSTFSHSDIKLVSEHWGASAPPHQQHTCAICLDDIKPHVQSSVLRLPCLHHFHQPCVTRWWKLSKPTCPCCNRNLTTDLIKLKNSLADVSPHATRHFDTQIDHSIRARRYVRAFGTLL</sequence>
<keyword evidence="1" id="KW-0863">Zinc-finger</keyword>
<dbReference type="GO" id="GO:0008270">
    <property type="term" value="F:zinc ion binding"/>
    <property type="evidence" value="ECO:0007669"/>
    <property type="project" value="UniProtKB-KW"/>
</dbReference>
<dbReference type="InterPro" id="IPR001841">
    <property type="entry name" value="Znf_RING"/>
</dbReference>
<gene>
    <name evidence="4" type="ORF">BWQ96_03759</name>
</gene>
<comment type="caution">
    <text evidence="4">The sequence shown here is derived from an EMBL/GenBank/DDBJ whole genome shotgun (WGS) entry which is preliminary data.</text>
</comment>
<evidence type="ECO:0000259" key="3">
    <source>
        <dbReference type="PROSITE" id="PS50089"/>
    </source>
</evidence>
<evidence type="ECO:0000256" key="2">
    <source>
        <dbReference type="SAM" id="Phobius"/>
    </source>
</evidence>
<dbReference type="AlphaFoldDB" id="A0A2V3IWK2"/>
<keyword evidence="1" id="KW-0862">Zinc</keyword>
<dbReference type="SMART" id="SM00184">
    <property type="entry name" value="RING"/>
    <property type="match status" value="1"/>
</dbReference>
<dbReference type="SUPFAM" id="SSF57850">
    <property type="entry name" value="RING/U-box"/>
    <property type="match status" value="1"/>
</dbReference>
<dbReference type="PROSITE" id="PS50089">
    <property type="entry name" value="ZF_RING_2"/>
    <property type="match status" value="1"/>
</dbReference>